<organism evidence="1 2">
    <name type="scientific">Dictyobacter alpinus</name>
    <dbReference type="NCBI Taxonomy" id="2014873"/>
    <lineage>
        <taxon>Bacteria</taxon>
        <taxon>Bacillati</taxon>
        <taxon>Chloroflexota</taxon>
        <taxon>Ktedonobacteria</taxon>
        <taxon>Ktedonobacterales</taxon>
        <taxon>Dictyobacteraceae</taxon>
        <taxon>Dictyobacter</taxon>
    </lineage>
</organism>
<sequence length="81" mass="9273">MKAAVTTRLWVKSDMVFVQFAGMGKLHLVQYFCGTSVQEHLGNDQWWYSKQSIALSVQAFQKTKTLQELFGVLRTNAEVFV</sequence>
<dbReference type="AlphaFoldDB" id="A0A402BCT4"/>
<evidence type="ECO:0000313" key="2">
    <source>
        <dbReference type="Proteomes" id="UP000287171"/>
    </source>
</evidence>
<dbReference type="Proteomes" id="UP000287171">
    <property type="component" value="Unassembled WGS sequence"/>
</dbReference>
<protein>
    <submittedName>
        <fullName evidence="1">Uncharacterized protein</fullName>
    </submittedName>
</protein>
<dbReference type="EMBL" id="BIFT01000001">
    <property type="protein sequence ID" value="GCE29097.1"/>
    <property type="molecule type" value="Genomic_DNA"/>
</dbReference>
<proteinExistence type="predicted"/>
<reference evidence="2" key="1">
    <citation type="submission" date="2018-12" db="EMBL/GenBank/DDBJ databases">
        <title>Tengunoibacter tsumagoiensis gen. nov., sp. nov., Dictyobacter kobayashii sp. nov., D. alpinus sp. nov., and D. joshuensis sp. nov. and description of Dictyobacteraceae fam. nov. within the order Ktedonobacterales isolated from Tengu-no-mugimeshi.</title>
        <authorList>
            <person name="Wang C.M."/>
            <person name="Zheng Y."/>
            <person name="Sakai Y."/>
            <person name="Toyoda A."/>
            <person name="Minakuchi Y."/>
            <person name="Abe K."/>
            <person name="Yokota A."/>
            <person name="Yabe S."/>
        </authorList>
    </citation>
    <scope>NUCLEOTIDE SEQUENCE [LARGE SCALE GENOMIC DNA]</scope>
    <source>
        <strain evidence="2">Uno16</strain>
    </source>
</reference>
<accession>A0A402BCT4</accession>
<name>A0A402BCT4_9CHLR</name>
<evidence type="ECO:0000313" key="1">
    <source>
        <dbReference type="EMBL" id="GCE29097.1"/>
    </source>
</evidence>
<gene>
    <name evidence="1" type="ORF">KDA_45810</name>
</gene>
<comment type="caution">
    <text evidence="1">The sequence shown here is derived from an EMBL/GenBank/DDBJ whole genome shotgun (WGS) entry which is preliminary data.</text>
</comment>
<keyword evidence="2" id="KW-1185">Reference proteome</keyword>